<feature type="signal peptide" evidence="1">
    <location>
        <begin position="1"/>
        <end position="22"/>
    </location>
</feature>
<keyword evidence="1" id="KW-0732">Signal</keyword>
<dbReference type="AlphaFoldDB" id="A0A9P1N4A8"/>
<organism evidence="2 3">
    <name type="scientific">Caenorhabditis angaria</name>
    <dbReference type="NCBI Taxonomy" id="860376"/>
    <lineage>
        <taxon>Eukaryota</taxon>
        <taxon>Metazoa</taxon>
        <taxon>Ecdysozoa</taxon>
        <taxon>Nematoda</taxon>
        <taxon>Chromadorea</taxon>
        <taxon>Rhabditida</taxon>
        <taxon>Rhabditina</taxon>
        <taxon>Rhabditomorpha</taxon>
        <taxon>Rhabditoidea</taxon>
        <taxon>Rhabditidae</taxon>
        <taxon>Peloderinae</taxon>
        <taxon>Caenorhabditis</taxon>
    </lineage>
</organism>
<evidence type="ECO:0008006" key="4">
    <source>
        <dbReference type="Google" id="ProtNLM"/>
    </source>
</evidence>
<evidence type="ECO:0000256" key="1">
    <source>
        <dbReference type="SAM" id="SignalP"/>
    </source>
</evidence>
<evidence type="ECO:0000313" key="2">
    <source>
        <dbReference type="EMBL" id="CAI5450578.1"/>
    </source>
</evidence>
<proteinExistence type="predicted"/>
<dbReference type="EMBL" id="CANHGI010000005">
    <property type="protein sequence ID" value="CAI5450578.1"/>
    <property type="molecule type" value="Genomic_DNA"/>
</dbReference>
<protein>
    <recommendedName>
        <fullName evidence="4">DUF281 domain-containing protein</fullName>
    </recommendedName>
</protein>
<reference evidence="2" key="1">
    <citation type="submission" date="2022-11" db="EMBL/GenBank/DDBJ databases">
        <authorList>
            <person name="Kikuchi T."/>
        </authorList>
    </citation>
    <scope>NUCLEOTIDE SEQUENCE</scope>
    <source>
        <strain evidence="2">PS1010</strain>
    </source>
</reference>
<accession>A0A9P1N4A8</accession>
<feature type="chain" id="PRO_5040458592" description="DUF281 domain-containing protein" evidence="1">
    <location>
        <begin position="23"/>
        <end position="155"/>
    </location>
</feature>
<gene>
    <name evidence="2" type="ORF">CAMP_LOCUS13215</name>
</gene>
<name>A0A9P1N4A8_9PELO</name>
<dbReference type="Proteomes" id="UP001152747">
    <property type="component" value="Unassembled WGS sequence"/>
</dbReference>
<evidence type="ECO:0000313" key="3">
    <source>
        <dbReference type="Proteomes" id="UP001152747"/>
    </source>
</evidence>
<comment type="caution">
    <text evidence="2">The sequence shown here is derived from an EMBL/GenBank/DDBJ whole genome shotgun (WGS) entry which is preliminary data.</text>
</comment>
<sequence length="155" mass="17306">MRSIIQILFVVLFTININEVKSTILTTLGNLTCYTNGMATPFAFKADLFEVDELSGENQLITDFPSRGESAGYITMETQKELNNNDYNVSCTERNMLIDLVYLNVRHNCTASGQQICSAIRLGGVGCNLGLVGFTYELDLHNETFVMDCSIFDDF</sequence>
<keyword evidence="3" id="KW-1185">Reference proteome</keyword>